<comment type="function">
    <text evidence="5">Exoribonuclease involved in ribosome biosynthesis. Involved in the processing of ITS1, the internal transcribed spacer localized between the 18S and 5.8S rRNAs.</text>
</comment>
<dbReference type="InterPro" id="IPR012337">
    <property type="entry name" value="RNaseH-like_sf"/>
</dbReference>
<protein>
    <recommendedName>
        <fullName evidence="6">Exonuclease domain-containing protein</fullName>
    </recommendedName>
</protein>
<name>L8X7B9_THACA</name>
<dbReference type="AlphaFoldDB" id="L8X7B9"/>
<dbReference type="GO" id="GO:0003676">
    <property type="term" value="F:nucleic acid binding"/>
    <property type="evidence" value="ECO:0007669"/>
    <property type="project" value="InterPro"/>
</dbReference>
<keyword evidence="3" id="KW-0378">Hydrolase</keyword>
<evidence type="ECO:0000313" key="8">
    <source>
        <dbReference type="Proteomes" id="UP000011668"/>
    </source>
</evidence>
<dbReference type="HOGENOM" id="CLU_934401_0_0_1"/>
<evidence type="ECO:0000256" key="4">
    <source>
        <dbReference type="ARBA" id="ARBA00022839"/>
    </source>
</evidence>
<dbReference type="Gene3D" id="3.30.420.10">
    <property type="entry name" value="Ribonuclease H-like superfamily/Ribonuclease H"/>
    <property type="match status" value="1"/>
</dbReference>
<dbReference type="EMBL" id="AFRT01000296">
    <property type="protein sequence ID" value="ELU44534.1"/>
    <property type="molecule type" value="Genomic_DNA"/>
</dbReference>
<reference evidence="7 8" key="1">
    <citation type="journal article" date="2013" name="Nat. Commun.">
        <title>The evolution and pathogenic mechanisms of the rice sheath blight pathogen.</title>
        <authorList>
            <person name="Zheng A."/>
            <person name="Lin R."/>
            <person name="Xu L."/>
            <person name="Qin P."/>
            <person name="Tang C."/>
            <person name="Ai P."/>
            <person name="Zhang D."/>
            <person name="Liu Y."/>
            <person name="Sun Z."/>
            <person name="Feng H."/>
            <person name="Wang Y."/>
            <person name="Chen Y."/>
            <person name="Liang X."/>
            <person name="Fu R."/>
            <person name="Li Q."/>
            <person name="Zhang J."/>
            <person name="Yu X."/>
            <person name="Xie Z."/>
            <person name="Ding L."/>
            <person name="Guan P."/>
            <person name="Tang J."/>
            <person name="Liang Y."/>
            <person name="Wang S."/>
            <person name="Deng Q."/>
            <person name="Li S."/>
            <person name="Zhu J."/>
            <person name="Wang L."/>
            <person name="Liu H."/>
            <person name="Li P."/>
        </authorList>
    </citation>
    <scope>NUCLEOTIDE SEQUENCE [LARGE SCALE GENOMIC DNA]</scope>
    <source>
        <strain evidence="8">AG-1 IA</strain>
    </source>
</reference>
<dbReference type="STRING" id="983506.L8X7B9"/>
<dbReference type="OrthoDB" id="8191639at2759"/>
<keyword evidence="4" id="KW-0269">Exonuclease</keyword>
<evidence type="ECO:0000256" key="5">
    <source>
        <dbReference type="ARBA" id="ARBA00025599"/>
    </source>
</evidence>
<keyword evidence="1" id="KW-0698">rRNA processing</keyword>
<dbReference type="SUPFAM" id="SSF53098">
    <property type="entry name" value="Ribonuclease H-like"/>
    <property type="match status" value="1"/>
</dbReference>
<dbReference type="PANTHER" id="PTHR12801:SF45">
    <property type="entry name" value="RNA EXONUCLEASE 4"/>
    <property type="match status" value="1"/>
</dbReference>
<evidence type="ECO:0000313" key="7">
    <source>
        <dbReference type="EMBL" id="ELU44534.1"/>
    </source>
</evidence>
<comment type="caution">
    <text evidence="7">The sequence shown here is derived from an EMBL/GenBank/DDBJ whole genome shotgun (WGS) entry which is preliminary data.</text>
</comment>
<evidence type="ECO:0000256" key="2">
    <source>
        <dbReference type="ARBA" id="ARBA00022722"/>
    </source>
</evidence>
<dbReference type="GO" id="GO:0005634">
    <property type="term" value="C:nucleus"/>
    <property type="evidence" value="ECO:0007669"/>
    <property type="project" value="TreeGrafter"/>
</dbReference>
<dbReference type="GO" id="GO:0006364">
    <property type="term" value="P:rRNA processing"/>
    <property type="evidence" value="ECO:0007669"/>
    <property type="project" value="UniProtKB-KW"/>
</dbReference>
<gene>
    <name evidence="7" type="ORF">AG1IA_01432</name>
</gene>
<dbReference type="InterPro" id="IPR013520">
    <property type="entry name" value="Ribonucl_H"/>
</dbReference>
<dbReference type="SMART" id="SM00479">
    <property type="entry name" value="EXOIII"/>
    <property type="match status" value="1"/>
</dbReference>
<evidence type="ECO:0000259" key="6">
    <source>
        <dbReference type="SMART" id="SM00479"/>
    </source>
</evidence>
<dbReference type="InterPro" id="IPR047021">
    <property type="entry name" value="REXO1/3/4-like"/>
</dbReference>
<dbReference type="InterPro" id="IPR036397">
    <property type="entry name" value="RNaseH_sf"/>
</dbReference>
<evidence type="ECO:0000256" key="3">
    <source>
        <dbReference type="ARBA" id="ARBA00022801"/>
    </source>
</evidence>
<dbReference type="PANTHER" id="PTHR12801">
    <property type="entry name" value="RNA EXONUCLEASE REXO1 / RECO3 FAMILY MEMBER-RELATED"/>
    <property type="match status" value="1"/>
</dbReference>
<sequence length="298" mass="33581">MRKRRGGEGQGPRWKPGWVGAVRLVRNVFRRLGPILSSEIYFDAVTVTTERKHHNITPLSLFHILSSLNTANPVEEGKYENSRVYKMRAMDLPYDYCYQHSVSNVIASPLRGAHHPTSKGMSASALVAQYQCCRVSFIDYRGHVVYDKFVIPSQPVVNYRTSSTGLQPQHFSGPDAVSFSDAQAMAAHLLRGRIVVGHSLWLDLQVLGVSHPACDTRDVGLYLPFRSALKTPNQVIGLQTLVWQLMRRKIQEAHHNPVENARAAMDLFRSHEADWQKTIATGQWPCALPPSSYSRCYL</sequence>
<keyword evidence="2" id="KW-0540">Nuclease</keyword>
<dbReference type="GO" id="GO:0004527">
    <property type="term" value="F:exonuclease activity"/>
    <property type="evidence" value="ECO:0007669"/>
    <property type="project" value="UniProtKB-KW"/>
</dbReference>
<organism evidence="7 8">
    <name type="scientific">Thanatephorus cucumeris (strain AG1-IA)</name>
    <name type="common">Rice sheath blight fungus</name>
    <name type="synonym">Rhizoctonia solani</name>
    <dbReference type="NCBI Taxonomy" id="983506"/>
    <lineage>
        <taxon>Eukaryota</taxon>
        <taxon>Fungi</taxon>
        <taxon>Dikarya</taxon>
        <taxon>Basidiomycota</taxon>
        <taxon>Agaricomycotina</taxon>
        <taxon>Agaricomycetes</taxon>
        <taxon>Cantharellales</taxon>
        <taxon>Ceratobasidiaceae</taxon>
        <taxon>Rhizoctonia</taxon>
        <taxon>Rhizoctonia solani AG-1</taxon>
    </lineage>
</organism>
<proteinExistence type="predicted"/>
<evidence type="ECO:0000256" key="1">
    <source>
        <dbReference type="ARBA" id="ARBA00022552"/>
    </source>
</evidence>
<keyword evidence="8" id="KW-1185">Reference proteome</keyword>
<accession>L8X7B9</accession>
<feature type="domain" description="Exonuclease" evidence="6">
    <location>
        <begin position="123"/>
        <end position="277"/>
    </location>
</feature>
<dbReference type="Proteomes" id="UP000011668">
    <property type="component" value="Unassembled WGS sequence"/>
</dbReference>